<reference evidence="2 3" key="1">
    <citation type="submission" date="2024-06" db="EMBL/GenBank/DDBJ databases">
        <title>The Natural Products Discovery Center: Release of the First 8490 Sequenced Strains for Exploring Actinobacteria Biosynthetic Diversity.</title>
        <authorList>
            <person name="Kalkreuter E."/>
            <person name="Kautsar S.A."/>
            <person name="Yang D."/>
            <person name="Bader C.D."/>
            <person name="Teijaro C.N."/>
            <person name="Fluegel L."/>
            <person name="Davis C.M."/>
            <person name="Simpson J.R."/>
            <person name="Lauterbach L."/>
            <person name="Steele A.D."/>
            <person name="Gui C."/>
            <person name="Meng S."/>
            <person name="Li G."/>
            <person name="Viehrig K."/>
            <person name="Ye F."/>
            <person name="Su P."/>
            <person name="Kiefer A.F."/>
            <person name="Nichols A."/>
            <person name="Cepeda A.J."/>
            <person name="Yan W."/>
            <person name="Fan B."/>
            <person name="Jiang Y."/>
            <person name="Adhikari A."/>
            <person name="Zheng C.-J."/>
            <person name="Schuster L."/>
            <person name="Cowan T.M."/>
            <person name="Smanski M.J."/>
            <person name="Chevrette M.G."/>
            <person name="De Carvalho L.P.S."/>
            <person name="Shen B."/>
        </authorList>
    </citation>
    <scope>NUCLEOTIDE SEQUENCE [LARGE SCALE GENOMIC DNA]</scope>
    <source>
        <strain evidence="2 3">NPDC052347</strain>
    </source>
</reference>
<evidence type="ECO:0000313" key="2">
    <source>
        <dbReference type="EMBL" id="MEV5508809.1"/>
    </source>
</evidence>
<dbReference type="InterPro" id="IPR036388">
    <property type="entry name" value="WH-like_DNA-bd_sf"/>
</dbReference>
<dbReference type="InterPro" id="IPR036390">
    <property type="entry name" value="WH_DNA-bd_sf"/>
</dbReference>
<dbReference type="RefSeq" id="WP_109284629.1">
    <property type="nucleotide sequence ID" value="NZ_JBFAUK010000016.1"/>
</dbReference>
<accession>A0ABV3K0Z9</accession>
<dbReference type="Pfam" id="PF01047">
    <property type="entry name" value="MarR"/>
    <property type="match status" value="1"/>
</dbReference>
<feature type="domain" description="HTH marR-type" evidence="1">
    <location>
        <begin position="14"/>
        <end position="150"/>
    </location>
</feature>
<dbReference type="Proteomes" id="UP001552594">
    <property type="component" value="Unassembled WGS sequence"/>
</dbReference>
<evidence type="ECO:0000259" key="1">
    <source>
        <dbReference type="PROSITE" id="PS50995"/>
    </source>
</evidence>
<dbReference type="SMART" id="SM00347">
    <property type="entry name" value="HTH_MARR"/>
    <property type="match status" value="1"/>
</dbReference>
<dbReference type="PROSITE" id="PS50995">
    <property type="entry name" value="HTH_MARR_2"/>
    <property type="match status" value="1"/>
</dbReference>
<gene>
    <name evidence="2" type="ORF">AB0L16_20560</name>
</gene>
<protein>
    <submittedName>
        <fullName evidence="2">MarR family transcriptional regulator</fullName>
    </submittedName>
</protein>
<sequence length="162" mass="17841">MSFIESHLGDARQRRRLITGIRESLRELGLHLSLLNRQVSSRLELKDIDVDCLDLIDRHGPISPSALARSAGLHPATLTGILDRLERGGWVARERDPSDRRAVLVQALRTRNSELYGLYAGMSTSMNQICDGYSDAELQVIADFLTRSAQAGRAAADDLTSG</sequence>
<dbReference type="SUPFAM" id="SSF46785">
    <property type="entry name" value="Winged helix' DNA-binding domain"/>
    <property type="match status" value="1"/>
</dbReference>
<dbReference type="PRINTS" id="PR00598">
    <property type="entry name" value="HTHMARR"/>
</dbReference>
<dbReference type="Gene3D" id="1.10.10.10">
    <property type="entry name" value="Winged helix-like DNA-binding domain superfamily/Winged helix DNA-binding domain"/>
    <property type="match status" value="1"/>
</dbReference>
<keyword evidence="3" id="KW-1185">Reference proteome</keyword>
<name>A0ABV3K0Z9_STRON</name>
<evidence type="ECO:0000313" key="3">
    <source>
        <dbReference type="Proteomes" id="UP001552594"/>
    </source>
</evidence>
<organism evidence="2 3">
    <name type="scientific">Streptomyces orinoci</name>
    <name type="common">Streptoverticillium orinoci</name>
    <dbReference type="NCBI Taxonomy" id="67339"/>
    <lineage>
        <taxon>Bacteria</taxon>
        <taxon>Bacillati</taxon>
        <taxon>Actinomycetota</taxon>
        <taxon>Actinomycetes</taxon>
        <taxon>Kitasatosporales</taxon>
        <taxon>Streptomycetaceae</taxon>
        <taxon>Streptomyces</taxon>
    </lineage>
</organism>
<dbReference type="PANTHER" id="PTHR33164">
    <property type="entry name" value="TRANSCRIPTIONAL REGULATOR, MARR FAMILY"/>
    <property type="match status" value="1"/>
</dbReference>
<dbReference type="EMBL" id="JBFAUK010000016">
    <property type="protein sequence ID" value="MEV5508809.1"/>
    <property type="molecule type" value="Genomic_DNA"/>
</dbReference>
<dbReference type="InterPro" id="IPR039422">
    <property type="entry name" value="MarR/SlyA-like"/>
</dbReference>
<comment type="caution">
    <text evidence="2">The sequence shown here is derived from an EMBL/GenBank/DDBJ whole genome shotgun (WGS) entry which is preliminary data.</text>
</comment>
<dbReference type="PANTHER" id="PTHR33164:SF106">
    <property type="entry name" value="TRANSCRIPTIONAL REGULATORY PROTEIN"/>
    <property type="match status" value="1"/>
</dbReference>
<dbReference type="InterPro" id="IPR000835">
    <property type="entry name" value="HTH_MarR-typ"/>
</dbReference>
<proteinExistence type="predicted"/>